<dbReference type="InterPro" id="IPR029058">
    <property type="entry name" value="AB_hydrolase_fold"/>
</dbReference>
<dbReference type="EMBL" id="CP001966">
    <property type="protein sequence ID" value="ADG79579.1"/>
    <property type="molecule type" value="Genomic_DNA"/>
</dbReference>
<dbReference type="Gene3D" id="3.40.50.1820">
    <property type="entry name" value="alpha/beta hydrolase"/>
    <property type="match status" value="1"/>
</dbReference>
<feature type="domain" description="GPI inositol-deacylase PGAP1-like alpha/beta" evidence="1">
    <location>
        <begin position="204"/>
        <end position="280"/>
    </location>
</feature>
<dbReference type="AlphaFoldDB" id="D5UU76"/>
<keyword evidence="3" id="KW-1185">Reference proteome</keyword>
<sequence>MNTVDERGRAEVKALAALGGVEIAGAVGGIHSVHRAISDRVFSAVRLGVGPAVVPVRALHNGITDGVYAGIGIAARTAGRVAAVGAAWPGDRPPSETPRGAALIGALLGLIGDDLDAAGSPLADEPMTIRVDGAVVHLGEGRAPLGRLDPGEVFDGASGRVVVFLHGLCETEHAWGLGGLDADDYGVRLAVDLGATPVYVRYNSGRHISDNGDALADLLERLVAVWPVAITELVLIGHSMGGLVVRGAVHRAQSRGAAWPDVVTATVSLGTPHLGAPLEQAAHYGSAALAAVPETAPFGRLLRRRSAGIRDLRGGSVVDEDWRGRDADALGGAIAAEVPLMAGAEHFFVAATVTRDARNPLGRIIGDGLVLGPSAAGGAACGADHGRGRTRRIGFAAEAGMHLGGAHHFTLLRSDAVYTQLREWLTQPRCRAGVTGE</sequence>
<evidence type="ECO:0000313" key="3">
    <source>
        <dbReference type="Proteomes" id="UP000001213"/>
    </source>
</evidence>
<dbReference type="HOGENOM" id="CLU_049416_0_0_11"/>
<accession>D5UU76</accession>
<dbReference type="GO" id="GO:0016788">
    <property type="term" value="F:hydrolase activity, acting on ester bonds"/>
    <property type="evidence" value="ECO:0007669"/>
    <property type="project" value="InterPro"/>
</dbReference>
<dbReference type="KEGG" id="tpr:Tpau_2983"/>
<dbReference type="Proteomes" id="UP000001213">
    <property type="component" value="Chromosome"/>
</dbReference>
<evidence type="ECO:0000313" key="2">
    <source>
        <dbReference type="EMBL" id="ADG79579.1"/>
    </source>
</evidence>
<dbReference type="Pfam" id="PF07819">
    <property type="entry name" value="PGAP1"/>
    <property type="match status" value="1"/>
</dbReference>
<dbReference type="InterPro" id="IPR012908">
    <property type="entry name" value="PGAP1-ab_dom-like"/>
</dbReference>
<dbReference type="SUPFAM" id="SSF53474">
    <property type="entry name" value="alpha/beta-Hydrolases"/>
    <property type="match status" value="1"/>
</dbReference>
<dbReference type="eggNOG" id="COG1075">
    <property type="taxonomic scope" value="Bacteria"/>
</dbReference>
<gene>
    <name evidence="2" type="ordered locus">Tpau_2983</name>
</gene>
<protein>
    <submittedName>
        <fullName evidence="2">PGAP1 family protein</fullName>
    </submittedName>
</protein>
<name>D5UU76_TSUPD</name>
<organism evidence="2 3">
    <name type="scientific">Tsukamurella paurometabola (strain ATCC 8368 / DSM 20162 / CCUG 35730 / CIP 100753 / JCM 10117 / KCTC 9821 / NBRC 16120 / NCIMB 702349 / NCTC 13040)</name>
    <name type="common">Corynebacterium paurometabolum</name>
    <dbReference type="NCBI Taxonomy" id="521096"/>
    <lineage>
        <taxon>Bacteria</taxon>
        <taxon>Bacillati</taxon>
        <taxon>Actinomycetota</taxon>
        <taxon>Actinomycetes</taxon>
        <taxon>Mycobacteriales</taxon>
        <taxon>Tsukamurellaceae</taxon>
        <taxon>Tsukamurella</taxon>
    </lineage>
</organism>
<dbReference type="STRING" id="521096.Tpau_2983"/>
<reference evidence="3" key="1">
    <citation type="submission" date="2010-03" db="EMBL/GenBank/DDBJ databases">
        <title>The complete chromosome of Tsukamurella paurometabola DSM 20162.</title>
        <authorList>
            <consortium name="US DOE Joint Genome Institute (JGI-PGF)"/>
            <person name="Lucas S."/>
            <person name="Copeland A."/>
            <person name="Lapidus A."/>
            <person name="Glavina del Rio T."/>
            <person name="Dalin E."/>
            <person name="Tice H."/>
            <person name="Bruce D."/>
            <person name="Goodwin L."/>
            <person name="Pitluck S."/>
            <person name="Kyrpides N."/>
            <person name="Mavromatis K."/>
            <person name="Ivanova N."/>
            <person name="Mikhailova N."/>
            <person name="Munk A.C."/>
            <person name="Brettin T."/>
            <person name="Detter J.C."/>
            <person name="Tapia R."/>
            <person name="Han C."/>
            <person name="Larimer F."/>
            <person name="Land M."/>
            <person name="Hauser L."/>
            <person name="Markowitz V."/>
            <person name="Cheng J.-F."/>
            <person name="Hugenholtz P."/>
            <person name="Woyke T."/>
            <person name="Wu D."/>
            <person name="Jando M."/>
            <person name="Brambilla E."/>
            <person name="Klenk H.-P."/>
            <person name="Eisen J.A."/>
        </authorList>
    </citation>
    <scope>NUCLEOTIDE SEQUENCE [LARGE SCALE GENOMIC DNA]</scope>
    <source>
        <strain evidence="3">ATCC 8368 / DSM 20162 / CCUG 35730 / CIP 100753 / JCM 10117 / KCTC 9821 / NBRC 16120 / NCIMB 702349 / NCTC 13040</strain>
    </source>
</reference>
<dbReference type="RefSeq" id="WP_013127591.1">
    <property type="nucleotide sequence ID" value="NC_014158.1"/>
</dbReference>
<reference evidence="2 3" key="2">
    <citation type="journal article" date="2011" name="Stand. Genomic Sci.">
        <title>Complete genome sequence of Tsukamurella paurometabola type strain (no. 33).</title>
        <authorList>
            <person name="Munk A.C."/>
            <person name="Lapidus A."/>
            <person name="Lucas S."/>
            <person name="Nolan M."/>
            <person name="Tice H."/>
            <person name="Cheng J.F."/>
            <person name="Del Rio T.G."/>
            <person name="Goodwin L."/>
            <person name="Pitluck S."/>
            <person name="Liolios K."/>
            <person name="Huntemann M."/>
            <person name="Ivanova N."/>
            <person name="Mavromatis K."/>
            <person name="Mikhailova N."/>
            <person name="Pati A."/>
            <person name="Chen A."/>
            <person name="Palaniappan K."/>
            <person name="Tapia R."/>
            <person name="Han C."/>
            <person name="Land M."/>
            <person name="Hauser L."/>
            <person name="Chang Y.J."/>
            <person name="Jeffries C.D."/>
            <person name="Brettin T."/>
            <person name="Yasawong M."/>
            <person name="Brambilla E.M."/>
            <person name="Rohde M."/>
            <person name="Sikorski J."/>
            <person name="Goker M."/>
            <person name="Detter J.C."/>
            <person name="Woyke T."/>
            <person name="Bristow J."/>
            <person name="Eisen J.A."/>
            <person name="Markowitz V."/>
            <person name="Hugenholtz P."/>
            <person name="Kyrpides N.C."/>
            <person name="Klenk H.P."/>
        </authorList>
    </citation>
    <scope>NUCLEOTIDE SEQUENCE [LARGE SCALE GENOMIC DNA]</scope>
    <source>
        <strain evidence="3">ATCC 8368 / DSM 20162 / CCUG 35730 / CIP 100753 / JCM 10117 / KCTC 9821 / NBRC 16120 / NCIMB 702349 / NCTC 13040</strain>
    </source>
</reference>
<proteinExistence type="predicted"/>
<evidence type="ECO:0000259" key="1">
    <source>
        <dbReference type="Pfam" id="PF07819"/>
    </source>
</evidence>